<evidence type="ECO:0000259" key="5">
    <source>
        <dbReference type="PROSITE" id="PS50075"/>
    </source>
</evidence>
<feature type="compositionally biased region" description="Basic and acidic residues" evidence="4">
    <location>
        <begin position="905"/>
        <end position="921"/>
    </location>
</feature>
<dbReference type="PROSITE" id="PS00012">
    <property type="entry name" value="PHOSPHOPANTETHEINE"/>
    <property type="match status" value="1"/>
</dbReference>
<comment type="cofactor">
    <cofactor evidence="1">
        <name>pantetheine 4'-phosphate</name>
        <dbReference type="ChEBI" id="CHEBI:47942"/>
    </cofactor>
</comment>
<dbReference type="Gene3D" id="3.30.559.10">
    <property type="entry name" value="Chloramphenicol acetyltransferase-like domain"/>
    <property type="match status" value="1"/>
</dbReference>
<dbReference type="PANTHER" id="PTHR45527:SF1">
    <property type="entry name" value="FATTY ACID SYNTHASE"/>
    <property type="match status" value="1"/>
</dbReference>
<accession>A0ABQ2IYM4</accession>
<feature type="domain" description="Carrier" evidence="5">
    <location>
        <begin position="928"/>
        <end position="1012"/>
    </location>
</feature>
<dbReference type="Pfam" id="PF00550">
    <property type="entry name" value="PP-binding"/>
    <property type="match status" value="1"/>
</dbReference>
<evidence type="ECO:0000256" key="1">
    <source>
        <dbReference type="ARBA" id="ARBA00001957"/>
    </source>
</evidence>
<dbReference type="SUPFAM" id="SSF47336">
    <property type="entry name" value="ACP-like"/>
    <property type="match status" value="1"/>
</dbReference>
<dbReference type="InterPro" id="IPR000873">
    <property type="entry name" value="AMP-dep_synth/lig_dom"/>
</dbReference>
<dbReference type="InterPro" id="IPR009081">
    <property type="entry name" value="PP-bd_ACP"/>
</dbReference>
<dbReference type="SUPFAM" id="SSF52777">
    <property type="entry name" value="CoA-dependent acyltransferases"/>
    <property type="match status" value="1"/>
</dbReference>
<evidence type="ECO:0000313" key="6">
    <source>
        <dbReference type="EMBL" id="GGN32032.1"/>
    </source>
</evidence>
<dbReference type="InterPro" id="IPR025110">
    <property type="entry name" value="AMP-bd_C"/>
</dbReference>
<dbReference type="RefSeq" id="WP_189095449.1">
    <property type="nucleotide sequence ID" value="NZ_BMND01000001.1"/>
</dbReference>
<dbReference type="InterPro" id="IPR006162">
    <property type="entry name" value="Ppantetheine_attach_site"/>
</dbReference>
<comment type="caution">
    <text evidence="6">The sequence shown here is derived from an EMBL/GenBank/DDBJ whole genome shotgun (WGS) entry which is preliminary data.</text>
</comment>
<dbReference type="EMBL" id="BMND01000001">
    <property type="protein sequence ID" value="GGN32032.1"/>
    <property type="molecule type" value="Genomic_DNA"/>
</dbReference>
<dbReference type="InterPro" id="IPR010071">
    <property type="entry name" value="AA_adenyl_dom"/>
</dbReference>
<dbReference type="InterPro" id="IPR023213">
    <property type="entry name" value="CAT-like_dom_sf"/>
</dbReference>
<dbReference type="Pfam" id="PF13193">
    <property type="entry name" value="AMP-binding_C"/>
    <property type="match status" value="1"/>
</dbReference>
<dbReference type="InterPro" id="IPR036736">
    <property type="entry name" value="ACP-like_sf"/>
</dbReference>
<evidence type="ECO:0000256" key="3">
    <source>
        <dbReference type="ARBA" id="ARBA00022553"/>
    </source>
</evidence>
<dbReference type="Gene3D" id="3.40.50.980">
    <property type="match status" value="2"/>
</dbReference>
<dbReference type="CDD" id="cd05930">
    <property type="entry name" value="A_NRPS"/>
    <property type="match status" value="1"/>
</dbReference>
<keyword evidence="2" id="KW-0596">Phosphopantetheine</keyword>
<dbReference type="PANTHER" id="PTHR45527">
    <property type="entry name" value="NONRIBOSOMAL PEPTIDE SYNTHETASE"/>
    <property type="match status" value="1"/>
</dbReference>
<dbReference type="PROSITE" id="PS00455">
    <property type="entry name" value="AMP_BINDING"/>
    <property type="match status" value="1"/>
</dbReference>
<dbReference type="InterPro" id="IPR045851">
    <property type="entry name" value="AMP-bd_C_sf"/>
</dbReference>
<sequence length="1020" mass="107665">MTPLQQARAAGRPVPAPGRPPGGGRFERPVSPTEWLYLAGGRLAPPFAVQIVIEGTGRIDPDALRRAVDEASEACPGARLRRRGRIWTDTGRPPAVRTVDRLGAVLGAPLAPGDGRGCEVAVVTGGATGTLVFRVHHAVMDARGALDWTADVFRALRGEAPLGAPSPVYDLALLDALGGTRRAPVTPRWRSPLAGVRRGHPPRWQRRTLHGTHPGLVAKTAAALADLTPGDTRVMVPVDLRRHRPQLRSTANLSLPVFLDGTAGDPWEQWHEQLLRALAEGRELSAGEEESAIRLPLGPLAGLLTAAHTATTAAGRHPCSALVTTLGRIAPQEMSAPGFAARTVYALPVQAPFVPLSFTAVECADRTELAMAHPGGPRADARAAALLDAVCEALSPRARRRPVAAGPRRSVPPLTLTDLLRRQVDRAPDAVALTGPHGTVTYRELDQRADVVAAELRGRGVGRGAVVGLLADRGVAAVAGLWGVLKAGAAYLPLDPAHPPARIAAVLADADASHCLAGREYRTLPGPDRSVLVLDDLPVSGARPQPGTAAPDDAAYVLYTSGSTGHPKGVVVEHRALVNYTRWATDRYGVDATTRFALFTSLAFDLTGTTLFAPLAAGGSIALVPDEPDHRTLRHLLTRSGANALKLTPAHLDLLTTLGIEPEPFRVLVVGGEQLRGPVAARAQRMFGPDCRIVNEYGPTEATIGCIVHTFDPAHEGDLPAVPIGLPVDNTEAYLLDADGGFTAPGEIGELHLSGAQLARGYLGRPELDRERFRHLADGTRVYRTGDLAQLTPDRVLRYLGRTDDQLSVRGHRIEPGEVAAALERHPGVSGAVVTARPPRAGAEPVLCAWITGTAAPDTVRAHAARHLPPYLVPAAVHALDAFPWTVNGKVDVRALPDPFTSGRPADDARTETGRSDEAAHAHPPTGPGADAVEAAVAAIWSRVLGDPDLRPVPGDDFHRLGGDSLTLLRMLAAVASDVVGPAGEPAFDARLRDLIRRPTLDHVCAAARTALTTPPTEHP</sequence>
<keyword evidence="7" id="KW-1185">Reference proteome</keyword>
<proteinExistence type="predicted"/>
<dbReference type="Gene3D" id="1.10.1200.10">
    <property type="entry name" value="ACP-like"/>
    <property type="match status" value="1"/>
</dbReference>
<gene>
    <name evidence="6" type="ORF">GCM10012285_02010</name>
</gene>
<feature type="region of interest" description="Disordered" evidence="4">
    <location>
        <begin position="895"/>
        <end position="930"/>
    </location>
</feature>
<evidence type="ECO:0000256" key="2">
    <source>
        <dbReference type="ARBA" id="ARBA00022450"/>
    </source>
</evidence>
<dbReference type="Pfam" id="PF00501">
    <property type="entry name" value="AMP-binding"/>
    <property type="match status" value="1"/>
</dbReference>
<dbReference type="SUPFAM" id="SSF56801">
    <property type="entry name" value="Acetyl-CoA synthetase-like"/>
    <property type="match status" value="1"/>
</dbReference>
<dbReference type="GeneID" id="301546111"/>
<organism evidence="6 7">
    <name type="scientific">Streptomyces kronopolitis</name>
    <dbReference type="NCBI Taxonomy" id="1612435"/>
    <lineage>
        <taxon>Bacteria</taxon>
        <taxon>Bacillati</taxon>
        <taxon>Actinomycetota</taxon>
        <taxon>Actinomycetes</taxon>
        <taxon>Kitasatosporales</taxon>
        <taxon>Streptomycetaceae</taxon>
        <taxon>Streptomyces</taxon>
    </lineage>
</organism>
<dbReference type="Gene3D" id="3.30.300.30">
    <property type="match status" value="1"/>
</dbReference>
<keyword evidence="3" id="KW-0597">Phosphoprotein</keyword>
<protein>
    <recommendedName>
        <fullName evidence="5">Carrier domain-containing protein</fullName>
    </recommendedName>
</protein>
<dbReference type="PROSITE" id="PS50075">
    <property type="entry name" value="CARRIER"/>
    <property type="match status" value="1"/>
</dbReference>
<evidence type="ECO:0000256" key="4">
    <source>
        <dbReference type="SAM" id="MobiDB-lite"/>
    </source>
</evidence>
<dbReference type="Gene3D" id="2.30.38.10">
    <property type="entry name" value="Luciferase, Domain 3"/>
    <property type="match status" value="1"/>
</dbReference>
<name>A0ABQ2IYM4_9ACTN</name>
<reference evidence="7" key="1">
    <citation type="journal article" date="2019" name="Int. J. Syst. Evol. Microbiol.">
        <title>The Global Catalogue of Microorganisms (GCM) 10K type strain sequencing project: providing services to taxonomists for standard genome sequencing and annotation.</title>
        <authorList>
            <consortium name="The Broad Institute Genomics Platform"/>
            <consortium name="The Broad Institute Genome Sequencing Center for Infectious Disease"/>
            <person name="Wu L."/>
            <person name="Ma J."/>
        </authorList>
    </citation>
    <scope>NUCLEOTIDE SEQUENCE [LARGE SCALE GENOMIC DNA]</scope>
    <source>
        <strain evidence="7">CGMCC 4.7323</strain>
    </source>
</reference>
<dbReference type="InterPro" id="IPR020845">
    <property type="entry name" value="AMP-binding_CS"/>
</dbReference>
<evidence type="ECO:0000313" key="7">
    <source>
        <dbReference type="Proteomes" id="UP000600080"/>
    </source>
</evidence>
<dbReference type="Proteomes" id="UP000600080">
    <property type="component" value="Unassembled WGS sequence"/>
</dbReference>
<feature type="region of interest" description="Disordered" evidence="4">
    <location>
        <begin position="1"/>
        <end position="28"/>
    </location>
</feature>
<dbReference type="NCBIfam" id="TIGR01733">
    <property type="entry name" value="AA-adenyl-dom"/>
    <property type="match status" value="1"/>
</dbReference>